<evidence type="ECO:0000313" key="2">
    <source>
        <dbReference type="EMBL" id="OLP98149.1"/>
    </source>
</evidence>
<feature type="compositionally biased region" description="Basic and acidic residues" evidence="1">
    <location>
        <begin position="115"/>
        <end position="125"/>
    </location>
</feature>
<evidence type="ECO:0000256" key="1">
    <source>
        <dbReference type="SAM" id="MobiDB-lite"/>
    </source>
</evidence>
<protein>
    <submittedName>
        <fullName evidence="2">Uncharacterized protein</fullName>
    </submittedName>
</protein>
<reference evidence="2 3" key="1">
    <citation type="submission" date="2016-02" db="EMBL/GenBank/DDBJ databases">
        <title>Genome analysis of coral dinoflagellate symbionts highlights evolutionary adaptations to a symbiotic lifestyle.</title>
        <authorList>
            <person name="Aranda M."/>
            <person name="Li Y."/>
            <person name="Liew Y.J."/>
            <person name="Baumgarten S."/>
            <person name="Simakov O."/>
            <person name="Wilson M."/>
            <person name="Piel J."/>
            <person name="Ashoor H."/>
            <person name="Bougouffa S."/>
            <person name="Bajic V.B."/>
            <person name="Ryu T."/>
            <person name="Ravasi T."/>
            <person name="Bayer T."/>
            <person name="Micklem G."/>
            <person name="Kim H."/>
            <person name="Bhak J."/>
            <person name="Lajeunesse T.C."/>
            <person name="Voolstra C.R."/>
        </authorList>
    </citation>
    <scope>NUCLEOTIDE SEQUENCE [LARGE SCALE GENOMIC DNA]</scope>
    <source>
        <strain evidence="2 3">CCMP2467</strain>
    </source>
</reference>
<comment type="caution">
    <text evidence="2">The sequence shown here is derived from an EMBL/GenBank/DDBJ whole genome shotgun (WGS) entry which is preliminary data.</text>
</comment>
<accession>A0A1Q9DSK2</accession>
<keyword evidence="3" id="KW-1185">Reference proteome</keyword>
<sequence length="140" mass="15392">MCSRWLEWLAELRKRNIFVAAYWLLQTCCPLLSSGDARSESNGNTARGPLGLVCLPPTLFDGFDRLSGGSFSGPDFCKREPAKAVQAVQKTGPGRVLDSFHCSRHSSGVIANGPKAERGGQRDEQEAPPVKARRFYPLRI</sequence>
<feature type="region of interest" description="Disordered" evidence="1">
    <location>
        <begin position="105"/>
        <end position="131"/>
    </location>
</feature>
<name>A0A1Q9DSK2_SYMMI</name>
<dbReference type="AlphaFoldDB" id="A0A1Q9DSK2"/>
<dbReference type="Proteomes" id="UP000186817">
    <property type="component" value="Unassembled WGS sequence"/>
</dbReference>
<proteinExistence type="predicted"/>
<organism evidence="2 3">
    <name type="scientific">Symbiodinium microadriaticum</name>
    <name type="common">Dinoflagellate</name>
    <name type="synonym">Zooxanthella microadriatica</name>
    <dbReference type="NCBI Taxonomy" id="2951"/>
    <lineage>
        <taxon>Eukaryota</taxon>
        <taxon>Sar</taxon>
        <taxon>Alveolata</taxon>
        <taxon>Dinophyceae</taxon>
        <taxon>Suessiales</taxon>
        <taxon>Symbiodiniaceae</taxon>
        <taxon>Symbiodinium</taxon>
    </lineage>
</organism>
<gene>
    <name evidence="2" type="ORF">AK812_SmicGene19429</name>
</gene>
<dbReference type="EMBL" id="LSRX01000406">
    <property type="protein sequence ID" value="OLP98149.1"/>
    <property type="molecule type" value="Genomic_DNA"/>
</dbReference>
<evidence type="ECO:0000313" key="3">
    <source>
        <dbReference type="Proteomes" id="UP000186817"/>
    </source>
</evidence>